<accession>A0A7X2S4C3</accession>
<proteinExistence type="predicted"/>
<dbReference type="PANTHER" id="PTHR22946:SF9">
    <property type="entry name" value="POLYKETIDE TRANSFERASE AF380"/>
    <property type="match status" value="1"/>
</dbReference>
<dbReference type="EMBL" id="WMIB01000005">
    <property type="protein sequence ID" value="MTH53270.1"/>
    <property type="molecule type" value="Genomic_DNA"/>
</dbReference>
<gene>
    <name evidence="3" type="ORF">GKZ89_07570</name>
</gene>
<evidence type="ECO:0000256" key="1">
    <source>
        <dbReference type="ARBA" id="ARBA00022801"/>
    </source>
</evidence>
<feature type="domain" description="Peptidase S9 prolyl oligopeptidase catalytic" evidence="2">
    <location>
        <begin position="86"/>
        <end position="255"/>
    </location>
</feature>
<dbReference type="OrthoDB" id="31158at2"/>
<organism evidence="3 4">
    <name type="scientific">Metabacillus mangrovi</name>
    <dbReference type="NCBI Taxonomy" id="1491830"/>
    <lineage>
        <taxon>Bacteria</taxon>
        <taxon>Bacillati</taxon>
        <taxon>Bacillota</taxon>
        <taxon>Bacilli</taxon>
        <taxon>Bacillales</taxon>
        <taxon>Bacillaceae</taxon>
        <taxon>Metabacillus</taxon>
    </lineage>
</organism>
<dbReference type="GO" id="GO:0052689">
    <property type="term" value="F:carboxylic ester hydrolase activity"/>
    <property type="evidence" value="ECO:0007669"/>
    <property type="project" value="UniProtKB-ARBA"/>
</dbReference>
<dbReference type="InterPro" id="IPR001375">
    <property type="entry name" value="Peptidase_S9_cat"/>
</dbReference>
<dbReference type="InterPro" id="IPR050261">
    <property type="entry name" value="FrsA_esterase"/>
</dbReference>
<evidence type="ECO:0000313" key="4">
    <source>
        <dbReference type="Proteomes" id="UP000434639"/>
    </source>
</evidence>
<evidence type="ECO:0000313" key="3">
    <source>
        <dbReference type="EMBL" id="MTH53270.1"/>
    </source>
</evidence>
<dbReference type="Pfam" id="PF00326">
    <property type="entry name" value="Peptidase_S9"/>
    <property type="match status" value="1"/>
</dbReference>
<protein>
    <submittedName>
        <fullName evidence="3">Alpha/beta fold hydrolase</fullName>
    </submittedName>
</protein>
<comment type="caution">
    <text evidence="3">The sequence shown here is derived from an EMBL/GenBank/DDBJ whole genome shotgun (WGS) entry which is preliminary data.</text>
</comment>
<dbReference type="SUPFAM" id="SSF53474">
    <property type="entry name" value="alpha/beta-Hydrolases"/>
    <property type="match status" value="1"/>
</dbReference>
<dbReference type="InterPro" id="IPR029058">
    <property type="entry name" value="AB_hydrolase_fold"/>
</dbReference>
<dbReference type="AlphaFoldDB" id="A0A7X2S4C3"/>
<name>A0A7X2S4C3_9BACI</name>
<dbReference type="GO" id="GO:0008236">
    <property type="term" value="F:serine-type peptidase activity"/>
    <property type="evidence" value="ECO:0007669"/>
    <property type="project" value="InterPro"/>
</dbReference>
<dbReference type="Proteomes" id="UP000434639">
    <property type="component" value="Unassembled WGS sequence"/>
</dbReference>
<keyword evidence="1 3" id="KW-0378">Hydrolase</keyword>
<dbReference type="RefSeq" id="WP_155111801.1">
    <property type="nucleotide sequence ID" value="NZ_WMIB01000005.1"/>
</dbReference>
<reference evidence="3 4" key="1">
    <citation type="journal article" date="2017" name="Int. J. Syst. Evol. Microbiol.">
        <title>Bacillus mangrovi sp. nov., isolated from a sediment sample from a mangrove forest.</title>
        <authorList>
            <person name="Gupta V."/>
            <person name="Singh P.K."/>
            <person name="Korpole S."/>
            <person name="Tanuku N.R.S."/>
            <person name="Pinnaka A.K."/>
        </authorList>
    </citation>
    <scope>NUCLEOTIDE SEQUENCE [LARGE SCALE GENOMIC DNA]</scope>
    <source>
        <strain evidence="3 4">KCTC 33872</strain>
    </source>
</reference>
<dbReference type="PANTHER" id="PTHR22946">
    <property type="entry name" value="DIENELACTONE HYDROLASE DOMAIN-CONTAINING PROTEIN-RELATED"/>
    <property type="match status" value="1"/>
</dbReference>
<sequence length="261" mass="29475">MVIVEKIAAGGVPALHIVKEEIKHEAAPFVLFVHGFTSAKEHNLHYAYLLAEKGARVVLPEAMYHGERSEPLSSMELNVRFWDIVMNTIHELKAIKDDFADRGLIDEDRIGAAGTSMGGIVTLGALTQYPWIKAGVSLMGSPHYVHFLRKQVEYLRKAGHVLPISDTELDHKLKMLEPFDLSLQMEALNGRPLLFWHGEKDQVVPFEPTWEFYEKARSAYADVPGNIQFIRDPNADHKVSREGLIDLVNWFSTHLDLSKPV</sequence>
<dbReference type="Gene3D" id="3.40.50.1820">
    <property type="entry name" value="alpha/beta hydrolase"/>
    <property type="match status" value="1"/>
</dbReference>
<dbReference type="GO" id="GO:0006508">
    <property type="term" value="P:proteolysis"/>
    <property type="evidence" value="ECO:0007669"/>
    <property type="project" value="InterPro"/>
</dbReference>
<evidence type="ECO:0000259" key="2">
    <source>
        <dbReference type="Pfam" id="PF00326"/>
    </source>
</evidence>
<keyword evidence="4" id="KW-1185">Reference proteome</keyword>